<comment type="caution">
    <text evidence="1">The sequence shown here is derived from an EMBL/GenBank/DDBJ whole genome shotgun (WGS) entry which is preliminary data.</text>
</comment>
<gene>
    <name evidence="1" type="ORF">GMARGA_LOCUS19040</name>
</gene>
<organism evidence="1 2">
    <name type="scientific">Gigaspora margarita</name>
    <dbReference type="NCBI Taxonomy" id="4874"/>
    <lineage>
        <taxon>Eukaryota</taxon>
        <taxon>Fungi</taxon>
        <taxon>Fungi incertae sedis</taxon>
        <taxon>Mucoromycota</taxon>
        <taxon>Glomeromycotina</taxon>
        <taxon>Glomeromycetes</taxon>
        <taxon>Diversisporales</taxon>
        <taxon>Gigasporaceae</taxon>
        <taxon>Gigaspora</taxon>
    </lineage>
</organism>
<dbReference type="Proteomes" id="UP000789901">
    <property type="component" value="Unassembled WGS sequence"/>
</dbReference>
<proteinExistence type="predicted"/>
<protein>
    <submittedName>
        <fullName evidence="1">28460_t:CDS:1</fullName>
    </submittedName>
</protein>
<sequence length="337" mass="39820">QVEQITKIRIRQGILKECIIQDIWQYQDIKLDERVWYKGSWHLQGKGPTIISMLDSKLEKQSKQTCIDFGSFSGKVPLWFRKLEELLIDDAESHKVKEDLFSNDINTSILQPHCENVTSVNRHKQWIWFTQKNTKKWHLSRITKLLEKSALIEHWTEMHIQGNKCVLLKCKDCNLNTKGKKNECMINCNKNLIRGTAVGITKRENNWITNFPTILLKDKPEYHLIPVQECLLLQIKEIDSTERELVKLQNFTEKKNECYRDEDPEEETNWFFCWENLKEIKGSKCKSEDTKHICLELEAQAISLAWAHLKDETRAVIILRDLCITVLHKMRQEQCRA</sequence>
<evidence type="ECO:0000313" key="2">
    <source>
        <dbReference type="Proteomes" id="UP000789901"/>
    </source>
</evidence>
<evidence type="ECO:0000313" key="1">
    <source>
        <dbReference type="EMBL" id="CAG8775593.1"/>
    </source>
</evidence>
<feature type="non-terminal residue" evidence="1">
    <location>
        <position position="1"/>
    </location>
</feature>
<keyword evidence="2" id="KW-1185">Reference proteome</keyword>
<accession>A0ABN7VK79</accession>
<dbReference type="EMBL" id="CAJVQB010015624">
    <property type="protein sequence ID" value="CAG8775593.1"/>
    <property type="molecule type" value="Genomic_DNA"/>
</dbReference>
<reference evidence="1 2" key="1">
    <citation type="submission" date="2021-06" db="EMBL/GenBank/DDBJ databases">
        <authorList>
            <person name="Kallberg Y."/>
            <person name="Tangrot J."/>
            <person name="Rosling A."/>
        </authorList>
    </citation>
    <scope>NUCLEOTIDE SEQUENCE [LARGE SCALE GENOMIC DNA]</scope>
    <source>
        <strain evidence="1 2">120-4 pot B 10/14</strain>
    </source>
</reference>
<name>A0ABN7VK79_GIGMA</name>